<proteinExistence type="predicted"/>
<dbReference type="AlphaFoldDB" id="A0A0A9QBJ6"/>
<organism evidence="1">
    <name type="scientific">Arundo donax</name>
    <name type="common">Giant reed</name>
    <name type="synonym">Donax arundinaceus</name>
    <dbReference type="NCBI Taxonomy" id="35708"/>
    <lineage>
        <taxon>Eukaryota</taxon>
        <taxon>Viridiplantae</taxon>
        <taxon>Streptophyta</taxon>
        <taxon>Embryophyta</taxon>
        <taxon>Tracheophyta</taxon>
        <taxon>Spermatophyta</taxon>
        <taxon>Magnoliopsida</taxon>
        <taxon>Liliopsida</taxon>
        <taxon>Poales</taxon>
        <taxon>Poaceae</taxon>
        <taxon>PACMAD clade</taxon>
        <taxon>Arundinoideae</taxon>
        <taxon>Arundineae</taxon>
        <taxon>Arundo</taxon>
    </lineage>
</organism>
<name>A0A0A9QBJ6_ARUDO</name>
<reference evidence="1" key="2">
    <citation type="journal article" date="2015" name="Data Brief">
        <title>Shoot transcriptome of the giant reed, Arundo donax.</title>
        <authorList>
            <person name="Barrero R.A."/>
            <person name="Guerrero F.D."/>
            <person name="Moolhuijzen P."/>
            <person name="Goolsby J.A."/>
            <person name="Tidwell J."/>
            <person name="Bellgard S.E."/>
            <person name="Bellgard M.I."/>
        </authorList>
    </citation>
    <scope>NUCLEOTIDE SEQUENCE</scope>
    <source>
        <tissue evidence="1">Shoot tissue taken approximately 20 cm above the soil surface</tissue>
    </source>
</reference>
<accession>A0A0A9QBJ6</accession>
<dbReference type="EMBL" id="GBRH01225835">
    <property type="protein sequence ID" value="JAD72060.1"/>
    <property type="molecule type" value="Transcribed_RNA"/>
</dbReference>
<protein>
    <submittedName>
        <fullName evidence="1">Uncharacterized protein</fullName>
    </submittedName>
</protein>
<reference evidence="1" key="1">
    <citation type="submission" date="2014-09" db="EMBL/GenBank/DDBJ databases">
        <authorList>
            <person name="Magalhaes I.L.F."/>
            <person name="Oliveira U."/>
            <person name="Santos F.R."/>
            <person name="Vidigal T.H.D.A."/>
            <person name="Brescovit A.D."/>
            <person name="Santos A.J."/>
        </authorList>
    </citation>
    <scope>NUCLEOTIDE SEQUENCE</scope>
    <source>
        <tissue evidence="1">Shoot tissue taken approximately 20 cm above the soil surface</tissue>
    </source>
</reference>
<sequence>MKMYKQCTEISMIQYSLRLNCQFRRESYKQ</sequence>
<evidence type="ECO:0000313" key="1">
    <source>
        <dbReference type="EMBL" id="JAD72060.1"/>
    </source>
</evidence>